<dbReference type="Gene3D" id="3.40.50.1820">
    <property type="entry name" value="alpha/beta hydrolase"/>
    <property type="match status" value="1"/>
</dbReference>
<dbReference type="Gene3D" id="1.20.120.980">
    <property type="entry name" value="Serine carboxypeptidase S28, SKS domain"/>
    <property type="match status" value="1"/>
</dbReference>
<evidence type="ECO:0000256" key="3">
    <source>
        <dbReference type="ARBA" id="ARBA00022729"/>
    </source>
</evidence>
<dbReference type="SUPFAM" id="SSF53474">
    <property type="entry name" value="alpha/beta-Hydrolases"/>
    <property type="match status" value="1"/>
</dbReference>
<dbReference type="GO" id="GO:0004180">
    <property type="term" value="F:carboxypeptidase activity"/>
    <property type="evidence" value="ECO:0007669"/>
    <property type="project" value="UniProtKB-KW"/>
</dbReference>
<keyword evidence="7" id="KW-1185">Reference proteome</keyword>
<evidence type="ECO:0000256" key="6">
    <source>
        <dbReference type="SAM" id="SignalP"/>
    </source>
</evidence>
<dbReference type="PANTHER" id="PTHR11010:SF38">
    <property type="entry name" value="LYSOSOMAL PRO-X CARBOXYPEPTIDASE"/>
    <property type="match status" value="1"/>
</dbReference>
<evidence type="ECO:0000256" key="1">
    <source>
        <dbReference type="ARBA" id="ARBA00011079"/>
    </source>
</evidence>
<dbReference type="InterPro" id="IPR042269">
    <property type="entry name" value="Ser_carbopepase_S28_SKS"/>
</dbReference>
<keyword evidence="2" id="KW-0645">Protease</keyword>
<keyword evidence="8" id="KW-0121">Carboxypeptidase</keyword>
<dbReference type="GeneID" id="112055571"/>
<comment type="similarity">
    <text evidence="1">Belongs to the peptidase S28 family.</text>
</comment>
<organism evidence="7 8">
    <name type="scientific">Bicyclus anynana</name>
    <name type="common">Squinting bush brown butterfly</name>
    <dbReference type="NCBI Taxonomy" id="110368"/>
    <lineage>
        <taxon>Eukaryota</taxon>
        <taxon>Metazoa</taxon>
        <taxon>Ecdysozoa</taxon>
        <taxon>Arthropoda</taxon>
        <taxon>Hexapoda</taxon>
        <taxon>Insecta</taxon>
        <taxon>Pterygota</taxon>
        <taxon>Neoptera</taxon>
        <taxon>Endopterygota</taxon>
        <taxon>Lepidoptera</taxon>
        <taxon>Glossata</taxon>
        <taxon>Ditrysia</taxon>
        <taxon>Papilionoidea</taxon>
        <taxon>Nymphalidae</taxon>
        <taxon>Satyrinae</taxon>
        <taxon>Satyrini</taxon>
        <taxon>Mycalesina</taxon>
        <taxon>Bicyclus</taxon>
    </lineage>
</organism>
<gene>
    <name evidence="8" type="primary">LOC112055571</name>
</gene>
<reference evidence="7" key="1">
    <citation type="submission" date="2025-05" db="UniProtKB">
        <authorList>
            <consortium name="RefSeq"/>
        </authorList>
    </citation>
    <scope>NUCLEOTIDE SEQUENCE [LARGE SCALE GENOMIC DNA]</scope>
</reference>
<feature type="chain" id="PRO_5045471809" evidence="6">
    <location>
        <begin position="22"/>
        <end position="471"/>
    </location>
</feature>
<evidence type="ECO:0000256" key="2">
    <source>
        <dbReference type="ARBA" id="ARBA00022670"/>
    </source>
</evidence>
<feature type="signal peptide" evidence="6">
    <location>
        <begin position="1"/>
        <end position="21"/>
    </location>
</feature>
<keyword evidence="5" id="KW-0325">Glycoprotein</keyword>
<evidence type="ECO:0000313" key="8">
    <source>
        <dbReference type="RefSeq" id="XP_052737993.1"/>
    </source>
</evidence>
<reference evidence="8" key="2">
    <citation type="submission" date="2025-08" db="UniProtKB">
        <authorList>
            <consortium name="RefSeq"/>
        </authorList>
    </citation>
    <scope>IDENTIFICATION</scope>
</reference>
<dbReference type="InterPro" id="IPR029058">
    <property type="entry name" value="AB_hydrolase_fold"/>
</dbReference>
<protein>
    <submittedName>
        <fullName evidence="8">Lysosomal Pro-X carboxypeptidase</fullName>
    </submittedName>
</protein>
<keyword evidence="3 6" id="KW-0732">Signal</keyword>
<evidence type="ECO:0000313" key="7">
    <source>
        <dbReference type="Proteomes" id="UP001652582"/>
    </source>
</evidence>
<dbReference type="RefSeq" id="XP_052737993.1">
    <property type="nucleotide sequence ID" value="XM_052882033.1"/>
</dbReference>
<dbReference type="Proteomes" id="UP001652582">
    <property type="component" value="Chromosome 1"/>
</dbReference>
<dbReference type="Pfam" id="PF05577">
    <property type="entry name" value="Peptidase_S28"/>
    <property type="match status" value="1"/>
</dbReference>
<proteinExistence type="inferred from homology"/>
<name>A0ABM3LFZ9_BICAN</name>
<dbReference type="PANTHER" id="PTHR11010">
    <property type="entry name" value="PROTEASE S28 PRO-X CARBOXYPEPTIDASE-RELATED"/>
    <property type="match status" value="1"/>
</dbReference>
<accession>A0ABM3LFZ9</accession>
<evidence type="ECO:0000256" key="4">
    <source>
        <dbReference type="ARBA" id="ARBA00022801"/>
    </source>
</evidence>
<sequence>MLNVKFFLFLLTLILLNVVKCKYVYETKLFQVPLDHFGYQRNETFNIRYLVNEDNWDRGGGPIFFYTGNEGQIETFAQHTGFMWDIAADYRAKLVFAEHRYYGKSMPFGDKSLNKEHIGYLTSSQALADYADLVNFLQGDRMRPRYPVIAFGGSYGGMLSAYFRMKYPHLVTGAIAASAPVHMYPDMVPCEVFHRIVTSSFKIASQKCVDNIKSSWSELRTFLGSQNNSDWIKTKWNLCEPVKNATDVQNLLDYLQTMYETLAMVNYPFQSDFLMPLPAQPVRVVCQYLTDKFNGTQLFEAIGKVIEVYANYNRKPDCVNYTNTNYGNLDASGWDYQACTEMIMPMCTTGKDDMFEPSPWNFTTYAEGCHKKYGVYPRRDDARIQYGGDRIKAASNIVFSNGLLDPWAGGGILNSISSTVTAVVIIDAAHHLDLMPANPNDPEPVKMARNIHRQNIDKWLREFREEQTKRP</sequence>
<evidence type="ECO:0000256" key="5">
    <source>
        <dbReference type="ARBA" id="ARBA00023180"/>
    </source>
</evidence>
<dbReference type="InterPro" id="IPR008758">
    <property type="entry name" value="Peptidase_S28"/>
</dbReference>
<keyword evidence="4" id="KW-0378">Hydrolase</keyword>